<protein>
    <submittedName>
        <fullName evidence="1">Uncharacterized protein</fullName>
    </submittedName>
</protein>
<keyword evidence="2" id="KW-1185">Reference proteome</keyword>
<dbReference type="EMBL" id="OC861667">
    <property type="protein sequence ID" value="CAD7629632.1"/>
    <property type="molecule type" value="Genomic_DNA"/>
</dbReference>
<proteinExistence type="predicted"/>
<dbReference type="OrthoDB" id="341482at2759"/>
<name>A0A7R9KUE2_9ACAR</name>
<evidence type="ECO:0000313" key="2">
    <source>
        <dbReference type="Proteomes" id="UP000759131"/>
    </source>
</evidence>
<dbReference type="EMBL" id="CAJPIZ010007092">
    <property type="protein sequence ID" value="CAG2110062.1"/>
    <property type="molecule type" value="Genomic_DNA"/>
</dbReference>
<dbReference type="Pfam" id="PF10168">
    <property type="entry name" value="Nup88"/>
    <property type="match status" value="1"/>
</dbReference>
<organism evidence="1">
    <name type="scientific">Medioppia subpectinata</name>
    <dbReference type="NCBI Taxonomy" id="1979941"/>
    <lineage>
        <taxon>Eukaryota</taxon>
        <taxon>Metazoa</taxon>
        <taxon>Ecdysozoa</taxon>
        <taxon>Arthropoda</taxon>
        <taxon>Chelicerata</taxon>
        <taxon>Arachnida</taxon>
        <taxon>Acari</taxon>
        <taxon>Acariformes</taxon>
        <taxon>Sarcoptiformes</taxon>
        <taxon>Oribatida</taxon>
        <taxon>Brachypylina</taxon>
        <taxon>Oppioidea</taxon>
        <taxon>Oppiidae</taxon>
        <taxon>Medioppia</taxon>
    </lineage>
</organism>
<accession>A0A7R9KUE2</accession>
<dbReference type="AlphaFoldDB" id="A0A7R9KUE2"/>
<gene>
    <name evidence="1" type="ORF">OSB1V03_LOCUS10047</name>
</gene>
<reference evidence="1" key="1">
    <citation type="submission" date="2020-11" db="EMBL/GenBank/DDBJ databases">
        <authorList>
            <person name="Tran Van P."/>
        </authorList>
    </citation>
    <scope>NUCLEOTIDE SEQUENCE</scope>
</reference>
<dbReference type="Proteomes" id="UP000759131">
    <property type="component" value="Unassembled WGS sequence"/>
</dbReference>
<evidence type="ECO:0000313" key="1">
    <source>
        <dbReference type="EMBL" id="CAD7629632.1"/>
    </source>
</evidence>
<dbReference type="InterPro" id="IPR019321">
    <property type="entry name" value="Nucleoporin_Nup88"/>
</dbReference>
<sequence length="121" mass="13394">MFTLSLYEVTCLILTDAPLFEVENLDVCSTGRYLAVYGSRGINIVELPPKWGINGSYEGGKASVLSRKDEINKAVYCLLCECRSDTLQLRGLESGINAPEIIKPNLQCWSAQTAESILQYI</sequence>